<name>A0AAW2I0G1_9NEOP</name>
<evidence type="ECO:0000256" key="3">
    <source>
        <dbReference type="ARBA" id="ARBA00029631"/>
    </source>
</evidence>
<proteinExistence type="inferred from homology"/>
<dbReference type="InterPro" id="IPR019560">
    <property type="entry name" value="Mitochondrial_18_kDa_protein"/>
</dbReference>
<dbReference type="Pfam" id="PF10558">
    <property type="entry name" value="MTP18"/>
    <property type="match status" value="1"/>
</dbReference>
<evidence type="ECO:0000256" key="1">
    <source>
        <dbReference type="ARBA" id="ARBA00009224"/>
    </source>
</evidence>
<dbReference type="PANTHER" id="PTHR11001:SF2">
    <property type="entry name" value="MITOCHONDRIAL FISSION PROCESS PROTEIN 1"/>
    <property type="match status" value="1"/>
</dbReference>
<organism evidence="5">
    <name type="scientific">Menopon gallinae</name>
    <name type="common">poultry shaft louse</name>
    <dbReference type="NCBI Taxonomy" id="328185"/>
    <lineage>
        <taxon>Eukaryota</taxon>
        <taxon>Metazoa</taxon>
        <taxon>Ecdysozoa</taxon>
        <taxon>Arthropoda</taxon>
        <taxon>Hexapoda</taxon>
        <taxon>Insecta</taxon>
        <taxon>Pterygota</taxon>
        <taxon>Neoptera</taxon>
        <taxon>Paraneoptera</taxon>
        <taxon>Psocodea</taxon>
        <taxon>Troctomorpha</taxon>
        <taxon>Phthiraptera</taxon>
        <taxon>Amblycera</taxon>
        <taxon>Menoponidae</taxon>
        <taxon>Menopon</taxon>
    </lineage>
</organism>
<evidence type="ECO:0000256" key="2">
    <source>
        <dbReference type="ARBA" id="ARBA00017835"/>
    </source>
</evidence>
<protein>
    <recommendedName>
        <fullName evidence="2">Mitochondrial fission process protein 1</fullName>
    </recommendedName>
    <alternativeName>
        <fullName evidence="3">Mitochondrial 18 kDa protein</fullName>
    </alternativeName>
</protein>
<dbReference type="GO" id="GO:0000266">
    <property type="term" value="P:mitochondrial fission"/>
    <property type="evidence" value="ECO:0007669"/>
    <property type="project" value="TreeGrafter"/>
</dbReference>
<keyword evidence="4" id="KW-1133">Transmembrane helix</keyword>
<comment type="caution">
    <text evidence="5">The sequence shown here is derived from an EMBL/GenBank/DDBJ whole genome shotgun (WGS) entry which is preliminary data.</text>
</comment>
<keyword evidence="4" id="KW-0812">Transmembrane</keyword>
<dbReference type="GO" id="GO:0005739">
    <property type="term" value="C:mitochondrion"/>
    <property type="evidence" value="ECO:0007669"/>
    <property type="project" value="TreeGrafter"/>
</dbReference>
<evidence type="ECO:0000256" key="4">
    <source>
        <dbReference type="SAM" id="Phobius"/>
    </source>
</evidence>
<gene>
    <name evidence="5" type="ORF">PYX00_003156</name>
</gene>
<accession>A0AAW2I0G1</accession>
<feature type="transmembrane region" description="Helical" evidence="4">
    <location>
        <begin position="75"/>
        <end position="96"/>
    </location>
</feature>
<keyword evidence="4" id="KW-0472">Membrane</keyword>
<dbReference type="PANTHER" id="PTHR11001">
    <property type="entry name" value="MITOCHONDRIAL FISSION PROCESS PROTEIN 1"/>
    <property type="match status" value="1"/>
</dbReference>
<dbReference type="AlphaFoldDB" id="A0AAW2I0G1"/>
<comment type="similarity">
    <text evidence="1">Belongs to the MTFP1 family.</text>
</comment>
<evidence type="ECO:0000313" key="5">
    <source>
        <dbReference type="EMBL" id="KAL0275233.1"/>
    </source>
</evidence>
<reference evidence="5" key="1">
    <citation type="journal article" date="2024" name="Gigascience">
        <title>Chromosome-level genome of the poultry shaft louse Menopon gallinae provides insight into the host-switching and adaptive evolution of parasitic lice.</title>
        <authorList>
            <person name="Xu Y."/>
            <person name="Ma L."/>
            <person name="Liu S."/>
            <person name="Liang Y."/>
            <person name="Liu Q."/>
            <person name="He Z."/>
            <person name="Tian L."/>
            <person name="Duan Y."/>
            <person name="Cai W."/>
            <person name="Li H."/>
            <person name="Song F."/>
        </authorList>
    </citation>
    <scope>NUCLEOTIDE SEQUENCE</scope>
    <source>
        <strain evidence="5">Cailab_2023a</strain>
    </source>
</reference>
<dbReference type="EMBL" id="JARGDH010000002">
    <property type="protein sequence ID" value="KAL0275233.1"/>
    <property type="molecule type" value="Genomic_DNA"/>
</dbReference>
<sequence length="149" mass="16218">MVSLFPGYANEVGEAFRSVAPKIFVHASYCLAFAYVFGDAGDKAIKAHRAEKATSNYSVAKVAKVGFDALAWQSLASVIIPGFVINRICAFSYFALCRLKARKDVAKWTTTAIGLSSIPFIIHPIDTGVDIAFDKTIRPLLGIPPKYKD</sequence>